<feature type="transmembrane region" description="Helical" evidence="8">
    <location>
        <begin position="135"/>
        <end position="155"/>
    </location>
</feature>
<evidence type="ECO:0000256" key="2">
    <source>
        <dbReference type="ARBA" id="ARBA00022475"/>
    </source>
</evidence>
<comment type="subcellular location">
    <subcellularLocation>
        <location evidence="8">Cell membrane</location>
        <topology evidence="8">Multi-pass membrane protein</topology>
    </subcellularLocation>
</comment>
<dbReference type="RefSeq" id="WP_036362477.1">
    <property type="nucleotide sequence ID" value="NZ_AOMT01000005.1"/>
</dbReference>
<reference evidence="10 11" key="1">
    <citation type="journal article" date="2014" name="Genome Announc.">
        <title>Draft Genome Sequence of Moraxella bovoculi Strain 237T (ATCC BAA-1259T) Isolated from a Calf with Infectious Bovine Keratoconjunctivitis.</title>
        <authorList>
            <person name="Calcutt M.J."/>
            <person name="Foecking M.F."/>
            <person name="Martin N.T."/>
            <person name="Mhlanga-Mutangadura T."/>
            <person name="Reilly T.J."/>
        </authorList>
    </citation>
    <scope>NUCLEOTIDE SEQUENCE [LARGE SCALE GENOMIC DNA]</scope>
    <source>
        <strain evidence="10 11">237</strain>
    </source>
</reference>
<evidence type="ECO:0000256" key="6">
    <source>
        <dbReference type="ARBA" id="ARBA00023136"/>
    </source>
</evidence>
<dbReference type="PANTHER" id="PTHR35529:SF1">
    <property type="entry name" value="MANGANESE EFFLUX PUMP MNTP-RELATED"/>
    <property type="match status" value="1"/>
</dbReference>
<evidence type="ECO:0000256" key="7">
    <source>
        <dbReference type="ARBA" id="ARBA00023211"/>
    </source>
</evidence>
<dbReference type="EMBL" id="AOMT01000005">
    <property type="protein sequence ID" value="KDN25884.1"/>
    <property type="molecule type" value="Genomic_DNA"/>
</dbReference>
<keyword evidence="1 8" id="KW-0813">Transport</keyword>
<feature type="transmembrane region" description="Helical" evidence="8">
    <location>
        <begin position="106"/>
        <end position="129"/>
    </location>
</feature>
<dbReference type="GO" id="GO:0005384">
    <property type="term" value="F:manganese ion transmembrane transporter activity"/>
    <property type="evidence" value="ECO:0007669"/>
    <property type="project" value="UniProtKB-UniRule"/>
</dbReference>
<keyword evidence="9" id="KW-0732">Signal</keyword>
<comment type="caution">
    <text evidence="8">Lacks conserved residue(s) required for the propagation of feature annotation.</text>
</comment>
<evidence type="ECO:0000256" key="4">
    <source>
        <dbReference type="ARBA" id="ARBA00022989"/>
    </source>
</evidence>
<evidence type="ECO:0000256" key="8">
    <source>
        <dbReference type="HAMAP-Rule" id="MF_01521"/>
    </source>
</evidence>
<comment type="caution">
    <text evidence="10">The sequence shown here is derived from an EMBL/GenBank/DDBJ whole genome shotgun (WGS) entry which is preliminary data.</text>
</comment>
<keyword evidence="5 8" id="KW-0406">Ion transport</keyword>
<keyword evidence="3 8" id="KW-0812">Transmembrane</keyword>
<dbReference type="GO" id="GO:0005886">
    <property type="term" value="C:plasma membrane"/>
    <property type="evidence" value="ECO:0007669"/>
    <property type="project" value="UniProtKB-SubCell"/>
</dbReference>
<comment type="function">
    <text evidence="8">Probably functions as a manganese efflux pump.</text>
</comment>
<keyword evidence="2 8" id="KW-1003">Cell membrane</keyword>
<evidence type="ECO:0000256" key="3">
    <source>
        <dbReference type="ARBA" id="ARBA00022692"/>
    </source>
</evidence>
<feature type="chain" id="PRO_5001627404" description="Putative manganese efflux pump MntP" evidence="9">
    <location>
        <begin position="20"/>
        <end position="192"/>
    </location>
</feature>
<evidence type="ECO:0000256" key="1">
    <source>
        <dbReference type="ARBA" id="ARBA00022448"/>
    </source>
</evidence>
<evidence type="ECO:0000313" key="11">
    <source>
        <dbReference type="Proteomes" id="UP000035860"/>
    </source>
</evidence>
<dbReference type="InterPro" id="IPR003810">
    <property type="entry name" value="Mntp/YtaF"/>
</dbReference>
<evidence type="ECO:0000313" key="10">
    <source>
        <dbReference type="EMBL" id="KDN25884.1"/>
    </source>
</evidence>
<keyword evidence="4 8" id="KW-1133">Transmembrane helix</keyword>
<keyword evidence="7 8" id="KW-0464">Manganese</keyword>
<dbReference type="Proteomes" id="UP000035860">
    <property type="component" value="Unassembled WGS sequence"/>
</dbReference>
<dbReference type="HAMAP" id="MF_01521">
    <property type="entry name" value="MntP_pump"/>
    <property type="match status" value="1"/>
</dbReference>
<dbReference type="OrthoDB" id="9811590at2"/>
<dbReference type="AlphaFoldDB" id="A0A066UP03"/>
<feature type="transmembrane region" description="Helical" evidence="8">
    <location>
        <begin position="64"/>
        <end position="85"/>
    </location>
</feature>
<evidence type="ECO:0000256" key="9">
    <source>
        <dbReference type="SAM" id="SignalP"/>
    </source>
</evidence>
<name>A0A066UP03_9GAMM</name>
<evidence type="ECO:0000256" key="5">
    <source>
        <dbReference type="ARBA" id="ARBA00023065"/>
    </source>
</evidence>
<keyword evidence="6 8" id="KW-0472">Membrane</keyword>
<dbReference type="Pfam" id="PF02659">
    <property type="entry name" value="Mntp"/>
    <property type="match status" value="1"/>
</dbReference>
<proteinExistence type="inferred from homology"/>
<sequence>MSIVSLVALALGMSMDAFATAIAKGATYQNPSLTRALKAGVLFGVIEGVAPIIGWLLGEAAQGWLSHVDHWVAFALLGFLAFKFMRDALKGDVQIKDDQQNMAKSGFGLMLITAVATSIDSLVVGVSLAFLEVNIWLAAALIGLATMIMVTLGLYLGNRLGRRFGRVAMFVGGVVLLMIGTMILVSHLMSAS</sequence>
<dbReference type="InterPro" id="IPR022929">
    <property type="entry name" value="Put_MntP"/>
</dbReference>
<dbReference type="eggNOG" id="COG1971">
    <property type="taxonomic scope" value="Bacteria"/>
</dbReference>
<gene>
    <name evidence="8" type="primary">mntP</name>
    <name evidence="10" type="ORF">MBO_01780</name>
</gene>
<feature type="signal peptide" evidence="9">
    <location>
        <begin position="1"/>
        <end position="19"/>
    </location>
</feature>
<protein>
    <recommendedName>
        <fullName evidence="8">Putative manganese efflux pump MntP</fullName>
    </recommendedName>
</protein>
<feature type="transmembrane region" description="Helical" evidence="8">
    <location>
        <begin position="167"/>
        <end position="189"/>
    </location>
</feature>
<organism evidence="10 11">
    <name type="scientific">Moraxella bovoculi 237</name>
    <dbReference type="NCBI Taxonomy" id="743974"/>
    <lineage>
        <taxon>Bacteria</taxon>
        <taxon>Pseudomonadati</taxon>
        <taxon>Pseudomonadota</taxon>
        <taxon>Gammaproteobacteria</taxon>
        <taxon>Moraxellales</taxon>
        <taxon>Moraxellaceae</taxon>
        <taxon>Moraxella</taxon>
    </lineage>
</organism>
<keyword evidence="11" id="KW-1185">Reference proteome</keyword>
<comment type="similarity">
    <text evidence="8">Belongs to the MntP (TC 9.B.29) family.</text>
</comment>
<dbReference type="PANTHER" id="PTHR35529">
    <property type="entry name" value="MANGANESE EFFLUX PUMP MNTP-RELATED"/>
    <property type="match status" value="1"/>
</dbReference>
<accession>A0A066UP03</accession>